<dbReference type="GO" id="GO:0006353">
    <property type="term" value="P:DNA-templated transcription termination"/>
    <property type="evidence" value="ECO:0007669"/>
    <property type="project" value="UniProtKB-UniRule"/>
</dbReference>
<accession>A0A7C2P1M6</accession>
<evidence type="ECO:0000256" key="5">
    <source>
        <dbReference type="ARBA" id="ARBA00023163"/>
    </source>
</evidence>
<comment type="similarity">
    <text evidence="1 6">Belongs to the NusB family.</text>
</comment>
<name>A0A7C2P1M6_UNCW3</name>
<evidence type="ECO:0000313" key="9">
    <source>
        <dbReference type="EMBL" id="HGL18335.1"/>
    </source>
</evidence>
<dbReference type="NCBIfam" id="TIGR01951">
    <property type="entry name" value="nusB"/>
    <property type="match status" value="1"/>
</dbReference>
<dbReference type="EMBL" id="DTDJ01000051">
    <property type="protein sequence ID" value="HGL18335.1"/>
    <property type="molecule type" value="Genomic_DNA"/>
</dbReference>
<reference evidence="8" key="1">
    <citation type="journal article" date="2020" name="mSystems">
        <title>Genome- and Community-Level Interaction Insights into Carbon Utilization and Element Cycling Functions of Hydrothermarchaeota in Hydrothermal Sediment.</title>
        <authorList>
            <person name="Zhou Z."/>
            <person name="Liu Y."/>
            <person name="Xu W."/>
            <person name="Pan J."/>
            <person name="Luo Z.H."/>
            <person name="Li M."/>
        </authorList>
    </citation>
    <scope>NUCLEOTIDE SEQUENCE [LARGE SCALE GENOMIC DNA]</scope>
    <source>
        <strain evidence="8">SpSt-34</strain>
        <strain evidence="9">SpSt-69</strain>
    </source>
</reference>
<dbReference type="AlphaFoldDB" id="A0A7C2P1M6"/>
<proteinExistence type="inferred from homology"/>
<evidence type="ECO:0000313" key="8">
    <source>
        <dbReference type="EMBL" id="HEN28552.1"/>
    </source>
</evidence>
<dbReference type="PANTHER" id="PTHR11078:SF3">
    <property type="entry name" value="ANTITERMINATION NUSB DOMAIN-CONTAINING PROTEIN"/>
    <property type="match status" value="1"/>
</dbReference>
<keyword evidence="2 6" id="KW-0889">Transcription antitermination</keyword>
<evidence type="ECO:0000259" key="7">
    <source>
        <dbReference type="Pfam" id="PF01029"/>
    </source>
</evidence>
<evidence type="ECO:0000256" key="3">
    <source>
        <dbReference type="ARBA" id="ARBA00022884"/>
    </source>
</evidence>
<protein>
    <recommendedName>
        <fullName evidence="6">Transcription antitermination protein NusB</fullName>
    </recommendedName>
    <alternativeName>
        <fullName evidence="6">Antitermination factor NusB</fullName>
    </alternativeName>
</protein>
<dbReference type="GO" id="GO:0031564">
    <property type="term" value="P:transcription antitermination"/>
    <property type="evidence" value="ECO:0007669"/>
    <property type="project" value="UniProtKB-KW"/>
</dbReference>
<dbReference type="Pfam" id="PF01029">
    <property type="entry name" value="NusB"/>
    <property type="match status" value="1"/>
</dbReference>
<dbReference type="InterPro" id="IPR011605">
    <property type="entry name" value="NusB_fam"/>
</dbReference>
<dbReference type="PANTHER" id="PTHR11078">
    <property type="entry name" value="N UTILIZATION SUBSTANCE PROTEIN B-RELATED"/>
    <property type="match status" value="1"/>
</dbReference>
<dbReference type="InterPro" id="IPR006027">
    <property type="entry name" value="NusB_RsmB_TIM44"/>
</dbReference>
<evidence type="ECO:0000256" key="1">
    <source>
        <dbReference type="ARBA" id="ARBA00005952"/>
    </source>
</evidence>
<gene>
    <name evidence="6 8" type="primary">nusB</name>
    <name evidence="8" type="ORF">ENQ77_07930</name>
    <name evidence="9" type="ORF">ENU66_08415</name>
</gene>
<dbReference type="GO" id="GO:0003723">
    <property type="term" value="F:RNA binding"/>
    <property type="evidence" value="ECO:0007669"/>
    <property type="project" value="UniProtKB-UniRule"/>
</dbReference>
<comment type="caution">
    <text evidence="8">The sequence shown here is derived from an EMBL/GenBank/DDBJ whole genome shotgun (WGS) entry which is preliminary data.</text>
</comment>
<keyword evidence="4 6" id="KW-0805">Transcription regulation</keyword>
<dbReference type="SUPFAM" id="SSF48013">
    <property type="entry name" value="NusB-like"/>
    <property type="match status" value="1"/>
</dbReference>
<keyword evidence="3 6" id="KW-0694">RNA-binding</keyword>
<organism evidence="8">
    <name type="scientific">candidate division WOR-3 bacterium</name>
    <dbReference type="NCBI Taxonomy" id="2052148"/>
    <lineage>
        <taxon>Bacteria</taxon>
        <taxon>Bacteria division WOR-3</taxon>
    </lineage>
</organism>
<feature type="domain" description="NusB/RsmB/TIM44" evidence="7">
    <location>
        <begin position="10"/>
        <end position="143"/>
    </location>
</feature>
<sequence>MGIAESRKVARELALLTVYCSKVKEKLRAKDCEQEVLSLLDEEDLQITKIDEETRDFYKRLIEAHEEHKDRALELIGQHLERWEIERMNPLDLSILELGVCELLGIDDVTYKVTISEAVNLAKKFSSNRAPLLVNAVMDSIAKTLGLSQ</sequence>
<evidence type="ECO:0000256" key="6">
    <source>
        <dbReference type="HAMAP-Rule" id="MF_00073"/>
    </source>
</evidence>
<dbReference type="Gene3D" id="1.10.940.10">
    <property type="entry name" value="NusB-like"/>
    <property type="match status" value="1"/>
</dbReference>
<dbReference type="EMBL" id="DSOL01000228">
    <property type="protein sequence ID" value="HEN28552.1"/>
    <property type="molecule type" value="Genomic_DNA"/>
</dbReference>
<dbReference type="GO" id="GO:0005829">
    <property type="term" value="C:cytosol"/>
    <property type="evidence" value="ECO:0007669"/>
    <property type="project" value="TreeGrafter"/>
</dbReference>
<keyword evidence="5 6" id="KW-0804">Transcription</keyword>
<dbReference type="HAMAP" id="MF_00073">
    <property type="entry name" value="NusB"/>
    <property type="match status" value="1"/>
</dbReference>
<comment type="function">
    <text evidence="6">Involved in transcription antitermination. Required for transcription of ribosomal RNA (rRNA) genes. Binds specifically to the boxA antiterminator sequence of the ribosomal RNA (rrn) operons.</text>
</comment>
<evidence type="ECO:0000256" key="4">
    <source>
        <dbReference type="ARBA" id="ARBA00023015"/>
    </source>
</evidence>
<dbReference type="InterPro" id="IPR035926">
    <property type="entry name" value="NusB-like_sf"/>
</dbReference>
<evidence type="ECO:0000256" key="2">
    <source>
        <dbReference type="ARBA" id="ARBA00022814"/>
    </source>
</evidence>